<protein>
    <submittedName>
        <fullName evidence="2">Uncharacterized protein</fullName>
    </submittedName>
</protein>
<proteinExistence type="predicted"/>
<evidence type="ECO:0000313" key="2">
    <source>
        <dbReference type="EMBL" id="GBL57264.1"/>
    </source>
</evidence>
<evidence type="ECO:0000313" key="3">
    <source>
        <dbReference type="Proteomes" id="UP000499080"/>
    </source>
</evidence>
<dbReference type="EMBL" id="BGPR01075789">
    <property type="protein sequence ID" value="GBL57264.1"/>
    <property type="molecule type" value="Genomic_DNA"/>
</dbReference>
<evidence type="ECO:0000256" key="1">
    <source>
        <dbReference type="SAM" id="MobiDB-lite"/>
    </source>
</evidence>
<organism evidence="2 3">
    <name type="scientific">Araneus ventricosus</name>
    <name type="common">Orbweaver spider</name>
    <name type="synonym">Epeira ventricosa</name>
    <dbReference type="NCBI Taxonomy" id="182803"/>
    <lineage>
        <taxon>Eukaryota</taxon>
        <taxon>Metazoa</taxon>
        <taxon>Ecdysozoa</taxon>
        <taxon>Arthropoda</taxon>
        <taxon>Chelicerata</taxon>
        <taxon>Arachnida</taxon>
        <taxon>Araneae</taxon>
        <taxon>Araneomorphae</taxon>
        <taxon>Entelegynae</taxon>
        <taxon>Araneoidea</taxon>
        <taxon>Araneidae</taxon>
        <taxon>Araneus</taxon>
    </lineage>
</organism>
<dbReference type="Proteomes" id="UP000499080">
    <property type="component" value="Unassembled WGS sequence"/>
</dbReference>
<dbReference type="AlphaFoldDB" id="A0A4Y1ZLR4"/>
<accession>A0A4Y1ZLR4</accession>
<sequence>MNEALIYRKGTPIPPPRGASGSIATPIEKAEVLACRTSSSSIGTLRIVPSLKLKGSFFSKPHTNDLQPIRAKEVADFINKLKPNKAPGLD</sequence>
<reference evidence="2 3" key="1">
    <citation type="journal article" date="2019" name="Sci. Rep.">
        <title>Orb-weaving spider Araneus ventricosus genome elucidates the spidroin gene catalogue.</title>
        <authorList>
            <person name="Kono N."/>
            <person name="Nakamura H."/>
            <person name="Ohtoshi R."/>
            <person name="Moran D.A.P."/>
            <person name="Shinohara A."/>
            <person name="Yoshida Y."/>
            <person name="Fujiwara M."/>
            <person name="Mori M."/>
            <person name="Tomita M."/>
            <person name="Arakawa K."/>
        </authorList>
    </citation>
    <scope>NUCLEOTIDE SEQUENCE [LARGE SCALE GENOMIC DNA]</scope>
</reference>
<name>A0A4Y1ZLR4_ARAVE</name>
<comment type="caution">
    <text evidence="2">The sequence shown here is derived from an EMBL/GenBank/DDBJ whole genome shotgun (WGS) entry which is preliminary data.</text>
</comment>
<feature type="region of interest" description="Disordered" evidence="1">
    <location>
        <begin position="1"/>
        <end position="22"/>
    </location>
</feature>
<keyword evidence="3" id="KW-1185">Reference proteome</keyword>
<gene>
    <name evidence="2" type="ORF">AVEN_125246_1</name>
</gene>